<dbReference type="InterPro" id="IPR038324">
    <property type="entry name" value="Rpb4/RPC9_sf"/>
</dbReference>
<dbReference type="SUPFAM" id="SSF47819">
    <property type="entry name" value="HRDC-like"/>
    <property type="match status" value="1"/>
</dbReference>
<protein>
    <submittedName>
        <fullName evidence="1">(bread wheat) hypothetical protein</fullName>
    </submittedName>
</protein>
<name>A0A7G2IG12_WHEAT</name>
<dbReference type="EMBL" id="CBUC010000153">
    <property type="protein sequence ID" value="CDJ26442.1"/>
    <property type="molecule type" value="Genomic_DNA"/>
</dbReference>
<organism evidence="1">
    <name type="scientific">Triticum aestivum</name>
    <name type="common">Wheat</name>
    <dbReference type="NCBI Taxonomy" id="4565"/>
    <lineage>
        <taxon>Eukaryota</taxon>
        <taxon>Viridiplantae</taxon>
        <taxon>Streptophyta</taxon>
        <taxon>Embryophyta</taxon>
        <taxon>Tracheophyta</taxon>
        <taxon>Spermatophyta</taxon>
        <taxon>Magnoliopsida</taxon>
        <taxon>Liliopsida</taxon>
        <taxon>Poales</taxon>
        <taxon>Poaceae</taxon>
        <taxon>BOP clade</taxon>
        <taxon>Pooideae</taxon>
        <taxon>Triticodae</taxon>
        <taxon>Triticeae</taxon>
        <taxon>Triticinae</taxon>
        <taxon>Triticum</taxon>
    </lineage>
</organism>
<dbReference type="AlphaFoldDB" id="A0A7G2IG12"/>
<proteinExistence type="predicted"/>
<dbReference type="Gene3D" id="1.20.1250.40">
    <property type="match status" value="1"/>
</dbReference>
<gene>
    <name evidence="1" type="ORF">TRAES_3BF096300010CFD_c1</name>
</gene>
<dbReference type="InterPro" id="IPR010997">
    <property type="entry name" value="HRDC-like_sf"/>
</dbReference>
<sequence>MELCILGNICPDTADEAKALVPSLVLVLVPIGCSGAGRLKLHKGDITLWSVDGATDAIVSAANE</sequence>
<reference evidence="1" key="1">
    <citation type="journal article" date="2014" name="Science">
        <title>Structural and functional partitioning of bread wheat chromosome 3B.</title>
        <authorList>
            <person name="Choulet F."/>
            <person name="Alberti A."/>
            <person name="Theil S."/>
            <person name="Glover N."/>
            <person name="Barbe V."/>
            <person name="Daron J."/>
            <person name="Pingault L."/>
            <person name="Sourdille P."/>
            <person name="Couloux A."/>
            <person name="Paux E."/>
            <person name="Leroy P."/>
            <person name="Mangenot S."/>
            <person name="Guilhot N."/>
            <person name="Le Gouis J."/>
            <person name="Balfourier F."/>
            <person name="Alaux M."/>
            <person name="Jamilloux V."/>
            <person name="Poulain J."/>
            <person name="Durand C."/>
            <person name="Bellec A."/>
            <person name="Gaspin C."/>
            <person name="Safar J."/>
            <person name="Dolezel J."/>
            <person name="Rogers J."/>
            <person name="Vandepoele K."/>
            <person name="Aury J.M."/>
            <person name="Mayer K."/>
            <person name="Berges H."/>
            <person name="Quesneville H."/>
            <person name="Wincker P."/>
            <person name="Feuillet C."/>
        </authorList>
    </citation>
    <scope>NUCLEOTIDE SEQUENCE [LARGE SCALE GENOMIC DNA]</scope>
</reference>
<evidence type="ECO:0000313" key="1">
    <source>
        <dbReference type="EMBL" id="CDJ26442.1"/>
    </source>
</evidence>
<comment type="caution">
    <text evidence="1">The sequence shown here is derived from an EMBL/GenBank/DDBJ whole genome shotgun (WGS) entry which is preliminary data.</text>
</comment>
<accession>A0A7G2IG12</accession>
<dbReference type="GO" id="GO:0000166">
    <property type="term" value="F:nucleotide binding"/>
    <property type="evidence" value="ECO:0007669"/>
    <property type="project" value="InterPro"/>
</dbReference>